<dbReference type="CDD" id="cd00082">
    <property type="entry name" value="HisKA"/>
    <property type="match status" value="1"/>
</dbReference>
<dbReference type="PROSITE" id="PS50885">
    <property type="entry name" value="HAMP"/>
    <property type="match status" value="1"/>
</dbReference>
<keyword evidence="7" id="KW-0547">Nucleotide-binding</keyword>
<evidence type="ECO:0000313" key="17">
    <source>
        <dbReference type="Proteomes" id="UP000600247"/>
    </source>
</evidence>
<feature type="transmembrane region" description="Helical" evidence="13">
    <location>
        <begin position="171"/>
        <end position="192"/>
    </location>
</feature>
<dbReference type="EC" id="2.7.13.3" evidence="3"/>
<proteinExistence type="predicted"/>
<comment type="subcellular location">
    <subcellularLocation>
        <location evidence="2">Cell membrane</location>
        <topology evidence="2">Multi-pass membrane protein</topology>
    </subcellularLocation>
</comment>
<evidence type="ECO:0000256" key="5">
    <source>
        <dbReference type="ARBA" id="ARBA00022553"/>
    </source>
</evidence>
<dbReference type="InterPro" id="IPR050736">
    <property type="entry name" value="Sensor_HK_Regulatory"/>
</dbReference>
<evidence type="ECO:0000256" key="13">
    <source>
        <dbReference type="SAM" id="Phobius"/>
    </source>
</evidence>
<keyword evidence="6" id="KW-0808">Transferase</keyword>
<dbReference type="CDD" id="cd06225">
    <property type="entry name" value="HAMP"/>
    <property type="match status" value="1"/>
</dbReference>
<comment type="catalytic activity">
    <reaction evidence="1">
        <text>ATP + protein L-histidine = ADP + protein N-phospho-L-histidine.</text>
        <dbReference type="EC" id="2.7.13.3"/>
    </reaction>
</comment>
<dbReference type="FunFam" id="1.10.287.130:FF:000001">
    <property type="entry name" value="Two-component sensor histidine kinase"/>
    <property type="match status" value="1"/>
</dbReference>
<keyword evidence="10" id="KW-0902">Two-component regulatory system</keyword>
<evidence type="ECO:0000259" key="14">
    <source>
        <dbReference type="PROSITE" id="PS50109"/>
    </source>
</evidence>
<evidence type="ECO:0000256" key="2">
    <source>
        <dbReference type="ARBA" id="ARBA00004651"/>
    </source>
</evidence>
<dbReference type="SMART" id="SM00388">
    <property type="entry name" value="HisKA"/>
    <property type="match status" value="1"/>
</dbReference>
<dbReference type="GO" id="GO:0005524">
    <property type="term" value="F:ATP binding"/>
    <property type="evidence" value="ECO:0007669"/>
    <property type="project" value="UniProtKB-KW"/>
</dbReference>
<keyword evidence="11 13" id="KW-0472">Membrane</keyword>
<dbReference type="Gene3D" id="3.30.565.10">
    <property type="entry name" value="Histidine kinase-like ATPase, C-terminal domain"/>
    <property type="match status" value="1"/>
</dbReference>
<evidence type="ECO:0000256" key="12">
    <source>
        <dbReference type="SAM" id="Coils"/>
    </source>
</evidence>
<keyword evidence="4" id="KW-1003">Cell membrane</keyword>
<comment type="caution">
    <text evidence="16">The sequence shown here is derived from an EMBL/GenBank/DDBJ whole genome shotgun (WGS) entry which is preliminary data.</text>
</comment>
<organism evidence="16 17">
    <name type="scientific">Paenibacillus radicis</name>
    <name type="common">ex Gao et al. 2016</name>
    <dbReference type="NCBI Taxonomy" id="1737354"/>
    <lineage>
        <taxon>Bacteria</taxon>
        <taxon>Bacillati</taxon>
        <taxon>Bacillota</taxon>
        <taxon>Bacilli</taxon>
        <taxon>Bacillales</taxon>
        <taxon>Paenibacillaceae</taxon>
        <taxon>Paenibacillus</taxon>
    </lineage>
</organism>
<dbReference type="SUPFAM" id="SSF47384">
    <property type="entry name" value="Homodimeric domain of signal transducing histidine kinase"/>
    <property type="match status" value="1"/>
</dbReference>
<keyword evidence="12" id="KW-0175">Coiled coil</keyword>
<dbReference type="FunFam" id="3.30.565.10:FF:000006">
    <property type="entry name" value="Sensor histidine kinase WalK"/>
    <property type="match status" value="1"/>
</dbReference>
<evidence type="ECO:0000256" key="10">
    <source>
        <dbReference type="ARBA" id="ARBA00023012"/>
    </source>
</evidence>
<evidence type="ECO:0000256" key="11">
    <source>
        <dbReference type="ARBA" id="ARBA00023136"/>
    </source>
</evidence>
<dbReference type="EMBL" id="BMHY01000013">
    <property type="protein sequence ID" value="GGG84661.1"/>
    <property type="molecule type" value="Genomic_DNA"/>
</dbReference>
<evidence type="ECO:0000256" key="1">
    <source>
        <dbReference type="ARBA" id="ARBA00000085"/>
    </source>
</evidence>
<feature type="domain" description="HAMP" evidence="15">
    <location>
        <begin position="192"/>
        <end position="244"/>
    </location>
</feature>
<dbReference type="SUPFAM" id="SSF55874">
    <property type="entry name" value="ATPase domain of HSP90 chaperone/DNA topoisomerase II/histidine kinase"/>
    <property type="match status" value="1"/>
</dbReference>
<evidence type="ECO:0000256" key="4">
    <source>
        <dbReference type="ARBA" id="ARBA00022475"/>
    </source>
</evidence>
<evidence type="ECO:0000256" key="3">
    <source>
        <dbReference type="ARBA" id="ARBA00012438"/>
    </source>
</evidence>
<keyword evidence="9" id="KW-0067">ATP-binding</keyword>
<name>A0A917HP63_9BACL</name>
<dbReference type="RefSeq" id="WP_188892237.1">
    <property type="nucleotide sequence ID" value="NZ_BMHY01000013.1"/>
</dbReference>
<dbReference type="InterPro" id="IPR004358">
    <property type="entry name" value="Sig_transdc_His_kin-like_C"/>
</dbReference>
<feature type="coiled-coil region" evidence="12">
    <location>
        <begin position="243"/>
        <end position="273"/>
    </location>
</feature>
<dbReference type="PANTHER" id="PTHR43711">
    <property type="entry name" value="TWO-COMPONENT HISTIDINE KINASE"/>
    <property type="match status" value="1"/>
</dbReference>
<dbReference type="GO" id="GO:0000155">
    <property type="term" value="F:phosphorelay sensor kinase activity"/>
    <property type="evidence" value="ECO:0007669"/>
    <property type="project" value="InterPro"/>
</dbReference>
<dbReference type="InterPro" id="IPR003660">
    <property type="entry name" value="HAMP_dom"/>
</dbReference>
<evidence type="ECO:0000256" key="8">
    <source>
        <dbReference type="ARBA" id="ARBA00022777"/>
    </source>
</evidence>
<dbReference type="Pfam" id="PF00512">
    <property type="entry name" value="HisKA"/>
    <property type="match status" value="1"/>
</dbReference>
<dbReference type="Gene3D" id="6.10.340.10">
    <property type="match status" value="1"/>
</dbReference>
<dbReference type="Gene3D" id="1.10.287.130">
    <property type="match status" value="1"/>
</dbReference>
<feature type="domain" description="Histidine kinase" evidence="14">
    <location>
        <begin position="273"/>
        <end position="489"/>
    </location>
</feature>
<evidence type="ECO:0000256" key="9">
    <source>
        <dbReference type="ARBA" id="ARBA00022840"/>
    </source>
</evidence>
<keyword evidence="13" id="KW-0812">Transmembrane</keyword>
<dbReference type="InterPro" id="IPR005467">
    <property type="entry name" value="His_kinase_dom"/>
</dbReference>
<dbReference type="SMART" id="SM00304">
    <property type="entry name" value="HAMP"/>
    <property type="match status" value="1"/>
</dbReference>
<evidence type="ECO:0000256" key="7">
    <source>
        <dbReference type="ARBA" id="ARBA00022741"/>
    </source>
</evidence>
<dbReference type="PROSITE" id="PS50109">
    <property type="entry name" value="HIS_KIN"/>
    <property type="match status" value="1"/>
</dbReference>
<keyword evidence="17" id="KW-1185">Reference proteome</keyword>
<dbReference type="CDD" id="cd00075">
    <property type="entry name" value="HATPase"/>
    <property type="match status" value="1"/>
</dbReference>
<dbReference type="PRINTS" id="PR00344">
    <property type="entry name" value="BCTRLSENSOR"/>
</dbReference>
<dbReference type="Pfam" id="PF00672">
    <property type="entry name" value="HAMP"/>
    <property type="match status" value="1"/>
</dbReference>
<gene>
    <name evidence="16" type="ORF">GCM10010918_48150</name>
</gene>
<evidence type="ECO:0000259" key="15">
    <source>
        <dbReference type="PROSITE" id="PS50885"/>
    </source>
</evidence>
<sequence>MRFRFSLKLKMSLVLGILLILTVAVLSGLVLRGITQNQQQRMEEVLAKQSQVAAQYVRQNYVTGEERLPAATFMSQNGKRLSLYLAMLSGLPTALYDASGKETGSSLTTPGSPDYSDTLGYALKGSIAYQTAGDSVVYFAPIRSDEGMLGVIRLHYSTGGDLHFVKEIRDLFRTAGLVVLVASFLIGYGYFYRLAAVISKLRRASREIREGHFLKRPPVRRRDELGDLGNDIYYMSGSIEANIAGMQEEQRKLELAIRKLQELERQQKQFIGNISHEFKTPLTAIRAYIDLLSMYRDDPKLTEEAIGSMGKESERLYEMVDKVLHLAELEKYDFEHQAEAVALDELLLDLSGRMRGKAAKFDLTIETKLKPSVVWADRENLIHIFVNLLDNAIKYNLPGGRIVIRTEASDAGQVIVSVEDTGIGIPAEAQDKIFEPFFTVNKDRARRSGGTGLGLSLVKQLTEAQGGTIELFPAVKGGTVFRITFPMFRNEA</sequence>
<dbReference type="PANTHER" id="PTHR43711:SF28">
    <property type="entry name" value="SENSOR HISTIDINE KINASE YXDK"/>
    <property type="match status" value="1"/>
</dbReference>
<dbReference type="Pfam" id="PF02518">
    <property type="entry name" value="HATPase_c"/>
    <property type="match status" value="1"/>
</dbReference>
<keyword evidence="13" id="KW-1133">Transmembrane helix</keyword>
<dbReference type="Proteomes" id="UP000600247">
    <property type="component" value="Unassembled WGS sequence"/>
</dbReference>
<reference evidence="16 17" key="1">
    <citation type="journal article" date="2014" name="Int. J. Syst. Evol. Microbiol.">
        <title>Complete genome sequence of Corynebacterium casei LMG S-19264T (=DSM 44701T), isolated from a smear-ripened cheese.</title>
        <authorList>
            <consortium name="US DOE Joint Genome Institute (JGI-PGF)"/>
            <person name="Walter F."/>
            <person name="Albersmeier A."/>
            <person name="Kalinowski J."/>
            <person name="Ruckert C."/>
        </authorList>
    </citation>
    <scope>NUCLEOTIDE SEQUENCE [LARGE SCALE GENOMIC DNA]</scope>
    <source>
        <strain evidence="16 17">CGMCC 1.15286</strain>
    </source>
</reference>
<evidence type="ECO:0000313" key="16">
    <source>
        <dbReference type="EMBL" id="GGG84661.1"/>
    </source>
</evidence>
<accession>A0A917HP63</accession>
<dbReference type="GO" id="GO:0005886">
    <property type="term" value="C:plasma membrane"/>
    <property type="evidence" value="ECO:0007669"/>
    <property type="project" value="UniProtKB-SubCell"/>
</dbReference>
<evidence type="ECO:0000256" key="6">
    <source>
        <dbReference type="ARBA" id="ARBA00022679"/>
    </source>
</evidence>
<protein>
    <recommendedName>
        <fullName evidence="3">histidine kinase</fullName>
        <ecNumber evidence="3">2.7.13.3</ecNumber>
    </recommendedName>
</protein>
<dbReference type="InterPro" id="IPR036097">
    <property type="entry name" value="HisK_dim/P_sf"/>
</dbReference>
<dbReference type="InterPro" id="IPR003594">
    <property type="entry name" value="HATPase_dom"/>
</dbReference>
<dbReference type="AlphaFoldDB" id="A0A917HP63"/>
<keyword evidence="8" id="KW-0418">Kinase</keyword>
<dbReference type="InterPro" id="IPR003661">
    <property type="entry name" value="HisK_dim/P_dom"/>
</dbReference>
<dbReference type="InterPro" id="IPR036890">
    <property type="entry name" value="HATPase_C_sf"/>
</dbReference>
<dbReference type="SMART" id="SM00387">
    <property type="entry name" value="HATPase_c"/>
    <property type="match status" value="1"/>
</dbReference>
<keyword evidence="5" id="KW-0597">Phosphoprotein</keyword>